<evidence type="ECO:0000256" key="9">
    <source>
        <dbReference type="ARBA" id="ARBA00022801"/>
    </source>
</evidence>
<comment type="caution">
    <text evidence="16">The sequence shown here is derived from an EMBL/GenBank/DDBJ whole genome shotgun (WGS) entry which is preliminary data.</text>
</comment>
<evidence type="ECO:0000313" key="17">
    <source>
        <dbReference type="Proteomes" id="UP000823863"/>
    </source>
</evidence>
<dbReference type="PANTHER" id="PTHR42944:SF1">
    <property type="entry name" value="ADENINE DNA GLYCOSYLASE"/>
    <property type="match status" value="1"/>
</dbReference>
<evidence type="ECO:0000256" key="6">
    <source>
        <dbReference type="ARBA" id="ARBA00022485"/>
    </source>
</evidence>
<evidence type="ECO:0000256" key="1">
    <source>
        <dbReference type="ARBA" id="ARBA00000843"/>
    </source>
</evidence>
<evidence type="ECO:0000256" key="4">
    <source>
        <dbReference type="ARBA" id="ARBA00012045"/>
    </source>
</evidence>
<comment type="function">
    <text evidence="2">Adenine glycosylase active on G-A mispairs. MutY also corrects error-prone DNA synthesis past GO lesions which are due to the oxidatively damaged form of guanine: 7,8-dihydro-8-oxoguanine (8-oxo-dGTP).</text>
</comment>
<dbReference type="InterPro" id="IPR003265">
    <property type="entry name" value="HhH-GPD_domain"/>
</dbReference>
<dbReference type="PANTHER" id="PTHR42944">
    <property type="entry name" value="ADENINE DNA GLYCOSYLASE"/>
    <property type="match status" value="1"/>
</dbReference>
<dbReference type="Pfam" id="PF00730">
    <property type="entry name" value="HhH-GPD"/>
    <property type="match status" value="1"/>
</dbReference>
<evidence type="ECO:0000256" key="14">
    <source>
        <dbReference type="RuleBase" id="RU365096"/>
    </source>
</evidence>
<feature type="domain" description="HhH-GPD" evidence="15">
    <location>
        <begin position="58"/>
        <end position="209"/>
    </location>
</feature>
<dbReference type="InterPro" id="IPR011257">
    <property type="entry name" value="DNA_glycosylase"/>
</dbReference>
<keyword evidence="12" id="KW-0234">DNA repair</keyword>
<dbReference type="GO" id="GO:0034039">
    <property type="term" value="F:8-oxo-7,8-dihydroguanine DNA N-glycosylase activity"/>
    <property type="evidence" value="ECO:0007669"/>
    <property type="project" value="TreeGrafter"/>
</dbReference>
<gene>
    <name evidence="16" type="primary">mutY</name>
    <name evidence="16" type="ORF">H9931_07345</name>
</gene>
<dbReference type="GO" id="GO:0035485">
    <property type="term" value="F:adenine/guanine mispair binding"/>
    <property type="evidence" value="ECO:0007669"/>
    <property type="project" value="TreeGrafter"/>
</dbReference>
<comment type="similarity">
    <text evidence="3 14">Belongs to the Nth/MutY family.</text>
</comment>
<evidence type="ECO:0000256" key="13">
    <source>
        <dbReference type="ARBA" id="ARBA00023295"/>
    </source>
</evidence>
<dbReference type="InterPro" id="IPR015797">
    <property type="entry name" value="NUDIX_hydrolase-like_dom_sf"/>
</dbReference>
<keyword evidence="10 14" id="KW-0408">Iron</keyword>
<keyword evidence="13 14" id="KW-0326">Glycosidase</keyword>
<organism evidence="16 17">
    <name type="scientific">Candidatus Enterocloster excrementigallinarum</name>
    <dbReference type="NCBI Taxonomy" id="2838558"/>
    <lineage>
        <taxon>Bacteria</taxon>
        <taxon>Bacillati</taxon>
        <taxon>Bacillota</taxon>
        <taxon>Clostridia</taxon>
        <taxon>Lachnospirales</taxon>
        <taxon>Lachnospiraceae</taxon>
        <taxon>Enterocloster</taxon>
    </lineage>
</organism>
<dbReference type="Pfam" id="PF00633">
    <property type="entry name" value="HHH"/>
    <property type="match status" value="1"/>
</dbReference>
<dbReference type="CDD" id="cd00056">
    <property type="entry name" value="ENDO3c"/>
    <property type="match status" value="1"/>
</dbReference>
<evidence type="ECO:0000256" key="2">
    <source>
        <dbReference type="ARBA" id="ARBA00002933"/>
    </source>
</evidence>
<dbReference type="AlphaFoldDB" id="A0A9D2PVK3"/>
<dbReference type="InterPro" id="IPR023170">
    <property type="entry name" value="HhH_base_excis_C"/>
</dbReference>
<dbReference type="GO" id="GO:0000701">
    <property type="term" value="F:purine-specific mismatch base pair DNA N-glycosylase activity"/>
    <property type="evidence" value="ECO:0007669"/>
    <property type="project" value="UniProtKB-EC"/>
</dbReference>
<dbReference type="InterPro" id="IPR000445">
    <property type="entry name" value="HhH_motif"/>
</dbReference>
<dbReference type="SMART" id="SM00478">
    <property type="entry name" value="ENDO3c"/>
    <property type="match status" value="1"/>
</dbReference>
<keyword evidence="6" id="KW-0004">4Fe-4S</keyword>
<dbReference type="GO" id="GO:0046872">
    <property type="term" value="F:metal ion binding"/>
    <property type="evidence" value="ECO:0007669"/>
    <property type="project" value="UniProtKB-UniRule"/>
</dbReference>
<dbReference type="GO" id="GO:0051539">
    <property type="term" value="F:4 iron, 4 sulfur cluster binding"/>
    <property type="evidence" value="ECO:0007669"/>
    <property type="project" value="UniProtKB-UniRule"/>
</dbReference>
<protein>
    <recommendedName>
        <fullName evidence="5 14">Adenine DNA glycosylase</fullName>
        <ecNumber evidence="4 14">3.2.2.31</ecNumber>
    </recommendedName>
</protein>
<dbReference type="Gene3D" id="1.10.1670.10">
    <property type="entry name" value="Helix-hairpin-Helix base-excision DNA repair enzymes (C-terminal)"/>
    <property type="match status" value="1"/>
</dbReference>
<dbReference type="FunFam" id="1.10.340.30:FF:000002">
    <property type="entry name" value="Adenine DNA glycosylase"/>
    <property type="match status" value="1"/>
</dbReference>
<dbReference type="EMBL" id="DWWB01000038">
    <property type="protein sequence ID" value="HJC66516.1"/>
    <property type="molecule type" value="Genomic_DNA"/>
</dbReference>
<dbReference type="NCBIfam" id="TIGR01084">
    <property type="entry name" value="mutY"/>
    <property type="match status" value="1"/>
</dbReference>
<reference evidence="16" key="1">
    <citation type="journal article" date="2021" name="PeerJ">
        <title>Extensive microbial diversity within the chicken gut microbiome revealed by metagenomics and culture.</title>
        <authorList>
            <person name="Gilroy R."/>
            <person name="Ravi A."/>
            <person name="Getino M."/>
            <person name="Pursley I."/>
            <person name="Horton D.L."/>
            <person name="Alikhan N.F."/>
            <person name="Baker D."/>
            <person name="Gharbi K."/>
            <person name="Hall N."/>
            <person name="Watson M."/>
            <person name="Adriaenssens E.M."/>
            <person name="Foster-Nyarko E."/>
            <person name="Jarju S."/>
            <person name="Secka A."/>
            <person name="Antonio M."/>
            <person name="Oren A."/>
            <person name="Chaudhuri R.R."/>
            <person name="La Ragione R."/>
            <person name="Hildebrand F."/>
            <person name="Pallen M.J."/>
        </authorList>
    </citation>
    <scope>NUCLEOTIDE SEQUENCE</scope>
    <source>
        <strain evidence="16">CHK198-12963</strain>
    </source>
</reference>
<keyword evidence="7" id="KW-0479">Metal-binding</keyword>
<evidence type="ECO:0000256" key="7">
    <source>
        <dbReference type="ARBA" id="ARBA00022723"/>
    </source>
</evidence>
<evidence type="ECO:0000313" key="16">
    <source>
        <dbReference type="EMBL" id="HJC66516.1"/>
    </source>
</evidence>
<evidence type="ECO:0000256" key="8">
    <source>
        <dbReference type="ARBA" id="ARBA00022763"/>
    </source>
</evidence>
<dbReference type="Proteomes" id="UP000823863">
    <property type="component" value="Unassembled WGS sequence"/>
</dbReference>
<dbReference type="InterPro" id="IPR029119">
    <property type="entry name" value="MutY_C"/>
</dbReference>
<dbReference type="CDD" id="cd03431">
    <property type="entry name" value="NUDIX_DNA_Glycosylase_C-MutY"/>
    <property type="match status" value="1"/>
</dbReference>
<dbReference type="PROSITE" id="PS01155">
    <property type="entry name" value="ENDONUCLEASE_III_2"/>
    <property type="match status" value="1"/>
</dbReference>
<evidence type="ECO:0000256" key="11">
    <source>
        <dbReference type="ARBA" id="ARBA00023014"/>
    </source>
</evidence>
<keyword evidence="11" id="KW-0411">Iron-sulfur</keyword>
<sequence>MTGHFYDQLQTLEETSLSDEERISAAVRPLLFWYEKNARDLPWRNSPTPYRVWISEIMLQQTRVEAVKPYFARFMEALPKVKDLAEVDEERLMKLWEGLGYYSRARNLKKAALQIMEEYGGCLPASAENLMKLPGIGSYTAGAIASIAFGIPAPAVDGNVLRVLSRLLASRQDIRKGTVKTWMERLLRGVIPARNPGDFNQALIEIGAIVCLPSGEPKCGECPLESLCLARRRGLLKEIPVRSPLKSRRREELTVFLIRRGDQVAIRRRPDQGLLASLYELPNLSGWQEADRALEAYRIPESQVEAVEPLPEAKHIFSHVEWHMKGFLIRLKPDGEKSEKLAEGCFFVEKQQIRTSYALPGAFVAYSALI</sequence>
<keyword evidence="8 14" id="KW-0227">DNA damage</keyword>
<dbReference type="GO" id="GO:0032357">
    <property type="term" value="F:oxidized purine DNA binding"/>
    <property type="evidence" value="ECO:0007669"/>
    <property type="project" value="TreeGrafter"/>
</dbReference>
<evidence type="ECO:0000256" key="10">
    <source>
        <dbReference type="ARBA" id="ARBA00023004"/>
    </source>
</evidence>
<dbReference type="EC" id="3.2.2.31" evidence="4 14"/>
<dbReference type="InterPro" id="IPR004036">
    <property type="entry name" value="Endonuclease-III-like_CS2"/>
</dbReference>
<evidence type="ECO:0000256" key="12">
    <source>
        <dbReference type="ARBA" id="ARBA00023204"/>
    </source>
</evidence>
<keyword evidence="9" id="KW-0378">Hydrolase</keyword>
<dbReference type="Gene3D" id="3.90.79.10">
    <property type="entry name" value="Nucleoside Triphosphate Pyrophosphohydrolase"/>
    <property type="match status" value="1"/>
</dbReference>
<reference evidence="16" key="2">
    <citation type="submission" date="2021-04" db="EMBL/GenBank/DDBJ databases">
        <authorList>
            <person name="Gilroy R."/>
        </authorList>
    </citation>
    <scope>NUCLEOTIDE SEQUENCE</scope>
    <source>
        <strain evidence="16">CHK198-12963</strain>
    </source>
</reference>
<comment type="cofactor">
    <cofactor evidence="14">
        <name>[4Fe-4S] cluster</name>
        <dbReference type="ChEBI" id="CHEBI:49883"/>
    </cofactor>
    <text evidence="14">Binds 1 [4Fe-4S] cluster.</text>
</comment>
<dbReference type="GO" id="GO:0006298">
    <property type="term" value="P:mismatch repair"/>
    <property type="evidence" value="ECO:0007669"/>
    <property type="project" value="TreeGrafter"/>
</dbReference>
<dbReference type="InterPro" id="IPR005760">
    <property type="entry name" value="A/G_AdeGlyc_MutY"/>
</dbReference>
<dbReference type="InterPro" id="IPR044298">
    <property type="entry name" value="MIG/MutY"/>
</dbReference>
<comment type="catalytic activity">
    <reaction evidence="1 14">
        <text>Hydrolyzes free adenine bases from 7,8-dihydro-8-oxoguanine:adenine mismatched double-stranded DNA, leaving an apurinic site.</text>
        <dbReference type="EC" id="3.2.2.31"/>
    </reaction>
</comment>
<dbReference type="Pfam" id="PF14815">
    <property type="entry name" value="NUDIX_4"/>
    <property type="match status" value="1"/>
</dbReference>
<evidence type="ECO:0000259" key="15">
    <source>
        <dbReference type="SMART" id="SM00478"/>
    </source>
</evidence>
<dbReference type="Gene3D" id="1.10.340.30">
    <property type="entry name" value="Hypothetical protein, domain 2"/>
    <property type="match status" value="1"/>
</dbReference>
<dbReference type="GO" id="GO:0006284">
    <property type="term" value="P:base-excision repair"/>
    <property type="evidence" value="ECO:0007669"/>
    <property type="project" value="UniProtKB-UniRule"/>
</dbReference>
<dbReference type="SUPFAM" id="SSF48150">
    <property type="entry name" value="DNA-glycosylase"/>
    <property type="match status" value="1"/>
</dbReference>
<name>A0A9D2PVK3_9FIRM</name>
<evidence type="ECO:0000256" key="3">
    <source>
        <dbReference type="ARBA" id="ARBA00008343"/>
    </source>
</evidence>
<dbReference type="SUPFAM" id="SSF55811">
    <property type="entry name" value="Nudix"/>
    <property type="match status" value="1"/>
</dbReference>
<accession>A0A9D2PVK3</accession>
<evidence type="ECO:0000256" key="5">
    <source>
        <dbReference type="ARBA" id="ARBA00022023"/>
    </source>
</evidence>
<proteinExistence type="inferred from homology"/>